<gene>
    <name evidence="2" type="ORF">CTER_4463</name>
</gene>
<dbReference type="EMBL" id="AORV01000063">
    <property type="protein sequence ID" value="EMS69863.1"/>
    <property type="molecule type" value="Genomic_DNA"/>
</dbReference>
<dbReference type="SUPFAM" id="SSF109604">
    <property type="entry name" value="HD-domain/PDEase-like"/>
    <property type="match status" value="1"/>
</dbReference>
<dbReference type="Proteomes" id="UP000014155">
    <property type="component" value="Unassembled WGS sequence"/>
</dbReference>
<dbReference type="eggNOG" id="COG1418">
    <property type="taxonomic scope" value="Bacteria"/>
</dbReference>
<evidence type="ECO:0000313" key="3">
    <source>
        <dbReference type="Proteomes" id="UP000014155"/>
    </source>
</evidence>
<protein>
    <submittedName>
        <fullName evidence="2">HD domain-containing protein</fullName>
    </submittedName>
</protein>
<dbReference type="Gene3D" id="1.10.3210.10">
    <property type="entry name" value="Hypothetical protein af1432"/>
    <property type="match status" value="1"/>
</dbReference>
<feature type="domain" description="HD" evidence="1">
    <location>
        <begin position="44"/>
        <end position="146"/>
    </location>
</feature>
<dbReference type="CDD" id="cd00077">
    <property type="entry name" value="HDc"/>
    <property type="match status" value="1"/>
</dbReference>
<dbReference type="InterPro" id="IPR006674">
    <property type="entry name" value="HD_domain"/>
</dbReference>
<dbReference type="RefSeq" id="WP_004629547.1">
    <property type="nucleotide sequence ID" value="NZ_AORV01000063.1"/>
</dbReference>
<organism evidence="2 3">
    <name type="scientific">Ruminiclostridium cellobioparum subsp. termitidis CT1112</name>
    <dbReference type="NCBI Taxonomy" id="1195236"/>
    <lineage>
        <taxon>Bacteria</taxon>
        <taxon>Bacillati</taxon>
        <taxon>Bacillota</taxon>
        <taxon>Clostridia</taxon>
        <taxon>Eubacteriales</taxon>
        <taxon>Oscillospiraceae</taxon>
        <taxon>Ruminiclostridium</taxon>
    </lineage>
</organism>
<keyword evidence="3" id="KW-1185">Reference proteome</keyword>
<proteinExistence type="predicted"/>
<sequence>MAGNKRICEFYELKEFHKFVDEICAKSRLRESKKYIQHGTTSLYEHSISVAYYSLQLALKLKLPVNHRALIQGALLHDYFLYDWHVDDPSRPLHGFYHPKLALQNAQTEFELSEVEKNIILRHMFPLTPVPPVYLESILVCLVDKFCSINEIIRRNRKTNI</sequence>
<dbReference type="PATRIC" id="fig|1195236.3.peg.4647"/>
<dbReference type="Pfam" id="PF01966">
    <property type="entry name" value="HD"/>
    <property type="match status" value="1"/>
</dbReference>
<evidence type="ECO:0000259" key="1">
    <source>
        <dbReference type="Pfam" id="PF01966"/>
    </source>
</evidence>
<reference evidence="2 3" key="1">
    <citation type="journal article" date="2013" name="Genome Announc.">
        <title>Draft Genome Sequence of the Cellulolytic, Mesophilic, Anaerobic Bacterium Clostridium termitidis Strain CT1112 (DSM 5398).</title>
        <authorList>
            <person name="Lal S."/>
            <person name="Ramachandran U."/>
            <person name="Zhang X."/>
            <person name="Munir R."/>
            <person name="Sparling R."/>
            <person name="Levin D.B."/>
        </authorList>
    </citation>
    <scope>NUCLEOTIDE SEQUENCE [LARGE SCALE GENOMIC DNA]</scope>
    <source>
        <strain evidence="2 3">CT1112</strain>
    </source>
</reference>
<evidence type="ECO:0000313" key="2">
    <source>
        <dbReference type="EMBL" id="EMS69863.1"/>
    </source>
</evidence>
<accession>S0FN14</accession>
<dbReference type="InterPro" id="IPR003607">
    <property type="entry name" value="HD/PDEase_dom"/>
</dbReference>
<comment type="caution">
    <text evidence="2">The sequence shown here is derived from an EMBL/GenBank/DDBJ whole genome shotgun (WGS) entry which is preliminary data.</text>
</comment>
<dbReference type="STRING" id="1195236.CTER_4463"/>
<dbReference type="AlphaFoldDB" id="S0FN14"/>
<name>S0FN14_RUMCE</name>